<evidence type="ECO:0000313" key="3">
    <source>
        <dbReference type="Proteomes" id="UP000018542"/>
    </source>
</evidence>
<keyword evidence="1" id="KW-0732">Signal</keyword>
<dbReference type="HOGENOM" id="CLU_1935187_0_0_5"/>
<feature type="signal peptide" evidence="1">
    <location>
        <begin position="1"/>
        <end position="24"/>
    </location>
</feature>
<dbReference type="OrthoDB" id="7933433at2"/>
<name>V5SH60_9HYPH</name>
<dbReference type="RefSeq" id="WP_023787677.1">
    <property type="nucleotide sequence ID" value="NC_022997.1"/>
</dbReference>
<feature type="chain" id="PRO_5004740810" evidence="1">
    <location>
        <begin position="25"/>
        <end position="130"/>
    </location>
</feature>
<dbReference type="EMBL" id="CP006912">
    <property type="protein sequence ID" value="AHB50226.1"/>
    <property type="molecule type" value="Genomic_DNA"/>
</dbReference>
<proteinExistence type="predicted"/>
<sequence length="130" mass="13342">MLKATKRIALVSVSALLAAGAALAGSGLPADRGSDHEIMSPKRGLSLAIGGKQTVTYFETLNNACHLTVVLAETEGDAFVAGPGTRIVVPISQGTGFKLDTASGASAEFFCGPGAERMSARVFDRAPYKS</sequence>
<protein>
    <submittedName>
        <fullName evidence="2">Uncharacterized protein</fullName>
    </submittedName>
</protein>
<evidence type="ECO:0000256" key="1">
    <source>
        <dbReference type="SAM" id="SignalP"/>
    </source>
</evidence>
<dbReference type="PATRIC" id="fig|1029756.8.peg.2423"/>
<evidence type="ECO:0000313" key="2">
    <source>
        <dbReference type="EMBL" id="AHB50226.1"/>
    </source>
</evidence>
<reference evidence="2 3" key="1">
    <citation type="journal article" date="2014" name="Genome Announc.">
        <title>Complete Genome Sequence of Hyphomicrobium nitrativorans Strain NL23, a Denitrifying Bacterium Isolated from Biofilm of a Methanol-Fed Denitrification System Treating Seawater at the Montreal Biodome.</title>
        <authorList>
            <person name="Martineau C."/>
            <person name="Villeneuve C."/>
            <person name="Mauffrey F."/>
            <person name="Villemur R."/>
        </authorList>
    </citation>
    <scope>NUCLEOTIDE SEQUENCE [LARGE SCALE GENOMIC DNA]</scope>
    <source>
        <strain evidence="2">NL23</strain>
    </source>
</reference>
<organism evidence="2 3">
    <name type="scientific">Hyphomicrobium nitrativorans NL23</name>
    <dbReference type="NCBI Taxonomy" id="1029756"/>
    <lineage>
        <taxon>Bacteria</taxon>
        <taxon>Pseudomonadati</taxon>
        <taxon>Pseudomonadota</taxon>
        <taxon>Alphaproteobacteria</taxon>
        <taxon>Hyphomicrobiales</taxon>
        <taxon>Hyphomicrobiaceae</taxon>
        <taxon>Hyphomicrobium</taxon>
    </lineage>
</organism>
<dbReference type="KEGG" id="hni:W911_11670"/>
<gene>
    <name evidence="2" type="ORF">W911_11670</name>
</gene>
<accession>V5SH60</accession>
<dbReference type="Proteomes" id="UP000018542">
    <property type="component" value="Chromosome"/>
</dbReference>
<keyword evidence="3" id="KW-1185">Reference proteome</keyword>
<dbReference type="AlphaFoldDB" id="V5SH60"/>